<reference evidence="1 2" key="1">
    <citation type="submission" date="2016-03" db="EMBL/GenBank/DDBJ databases">
        <title>Whole genome sequencing of Grifola frondosa 9006-11.</title>
        <authorList>
            <person name="Min B."/>
            <person name="Park H."/>
            <person name="Kim J.-G."/>
            <person name="Cho H."/>
            <person name="Oh Y.-L."/>
            <person name="Kong W.-S."/>
            <person name="Choi I.-G."/>
        </authorList>
    </citation>
    <scope>NUCLEOTIDE SEQUENCE [LARGE SCALE GENOMIC DNA]</scope>
    <source>
        <strain evidence="1 2">9006-11</strain>
    </source>
</reference>
<protein>
    <submittedName>
        <fullName evidence="1">Uncharacterized protein</fullName>
    </submittedName>
</protein>
<comment type="caution">
    <text evidence="1">The sequence shown here is derived from an EMBL/GenBank/DDBJ whole genome shotgun (WGS) entry which is preliminary data.</text>
</comment>
<organism evidence="1 2">
    <name type="scientific">Grifola frondosa</name>
    <name type="common">Maitake</name>
    <name type="synonym">Polyporus frondosus</name>
    <dbReference type="NCBI Taxonomy" id="5627"/>
    <lineage>
        <taxon>Eukaryota</taxon>
        <taxon>Fungi</taxon>
        <taxon>Dikarya</taxon>
        <taxon>Basidiomycota</taxon>
        <taxon>Agaricomycotina</taxon>
        <taxon>Agaricomycetes</taxon>
        <taxon>Polyporales</taxon>
        <taxon>Grifolaceae</taxon>
        <taxon>Grifola</taxon>
    </lineage>
</organism>
<evidence type="ECO:0000313" key="1">
    <source>
        <dbReference type="EMBL" id="OBZ71679.1"/>
    </source>
</evidence>
<dbReference type="EMBL" id="LUGG01000011">
    <property type="protein sequence ID" value="OBZ71679.1"/>
    <property type="molecule type" value="Genomic_DNA"/>
</dbReference>
<dbReference type="AlphaFoldDB" id="A0A1C7M5P0"/>
<proteinExistence type="predicted"/>
<accession>A0A1C7M5P0</accession>
<keyword evidence="2" id="KW-1185">Reference proteome</keyword>
<dbReference type="Proteomes" id="UP000092993">
    <property type="component" value="Unassembled WGS sequence"/>
</dbReference>
<sequence length="78" mass="8774">MFGFLIVVFPTHYEGGALILRTRDKSEGKFECRTIDSSAAFAQHCQPYVAYVAFFSDVEPEVPVVKSGYRVTLTYNVC</sequence>
<dbReference type="OrthoDB" id="27483at2759"/>
<gene>
    <name evidence="1" type="ORF">A0H81_08871</name>
</gene>
<name>A0A1C7M5P0_GRIFR</name>
<evidence type="ECO:0000313" key="2">
    <source>
        <dbReference type="Proteomes" id="UP000092993"/>
    </source>
</evidence>